<feature type="domain" description="Aminoglycoside phosphotransferase" evidence="1">
    <location>
        <begin position="105"/>
        <end position="173"/>
    </location>
</feature>
<dbReference type="Gene3D" id="3.90.1200.10">
    <property type="match status" value="1"/>
</dbReference>
<evidence type="ECO:0000259" key="1">
    <source>
        <dbReference type="Pfam" id="PF01636"/>
    </source>
</evidence>
<dbReference type="Pfam" id="PF01636">
    <property type="entry name" value="APH"/>
    <property type="match status" value="2"/>
</dbReference>
<evidence type="ECO:0000313" key="2">
    <source>
        <dbReference type="EMBL" id="MFC6705201.1"/>
    </source>
</evidence>
<keyword evidence="3" id="KW-1185">Reference proteome</keyword>
<dbReference type="EMBL" id="JBHSWH010000001">
    <property type="protein sequence ID" value="MFC6705201.1"/>
    <property type="molecule type" value="Genomic_DNA"/>
</dbReference>
<dbReference type="RefSeq" id="WP_382400131.1">
    <property type="nucleotide sequence ID" value="NZ_JBHSWH010000001.1"/>
</dbReference>
<feature type="domain" description="Aminoglycoside phosphotransferase" evidence="1">
    <location>
        <begin position="9"/>
        <end position="99"/>
    </location>
</feature>
<evidence type="ECO:0000313" key="3">
    <source>
        <dbReference type="Proteomes" id="UP001596298"/>
    </source>
</evidence>
<dbReference type="SUPFAM" id="SSF56112">
    <property type="entry name" value="Protein kinase-like (PK-like)"/>
    <property type="match status" value="1"/>
</dbReference>
<dbReference type="InterPro" id="IPR011009">
    <property type="entry name" value="Kinase-like_dom_sf"/>
</dbReference>
<gene>
    <name evidence="2" type="ORF">ACFQDH_07945</name>
</gene>
<name>A0ABW2AEE9_9MICO</name>
<dbReference type="InterPro" id="IPR002575">
    <property type="entry name" value="Aminoglycoside_PTrfase"/>
</dbReference>
<accession>A0ABW2AEE9</accession>
<comment type="caution">
    <text evidence="2">The sequence shown here is derived from an EMBL/GenBank/DDBJ whole genome shotgun (WGS) entry which is preliminary data.</text>
</comment>
<dbReference type="InterPro" id="IPR051678">
    <property type="entry name" value="AGP_Transferase"/>
</dbReference>
<protein>
    <submittedName>
        <fullName evidence="2">Phosphotransferase family protein</fullName>
    </submittedName>
</protein>
<dbReference type="Proteomes" id="UP001596298">
    <property type="component" value="Unassembled WGS sequence"/>
</dbReference>
<reference evidence="3" key="1">
    <citation type="journal article" date="2019" name="Int. J. Syst. Evol. Microbiol.">
        <title>The Global Catalogue of Microorganisms (GCM) 10K type strain sequencing project: providing services to taxonomists for standard genome sequencing and annotation.</title>
        <authorList>
            <consortium name="The Broad Institute Genomics Platform"/>
            <consortium name="The Broad Institute Genome Sequencing Center for Infectious Disease"/>
            <person name="Wu L."/>
            <person name="Ma J."/>
        </authorList>
    </citation>
    <scope>NUCLEOTIDE SEQUENCE [LARGE SCALE GENOMIC DNA]</scope>
    <source>
        <strain evidence="3">CCUG 58127</strain>
    </source>
</reference>
<proteinExistence type="predicted"/>
<dbReference type="PANTHER" id="PTHR21310">
    <property type="entry name" value="AMINOGLYCOSIDE PHOSPHOTRANSFERASE-RELATED-RELATED"/>
    <property type="match status" value="1"/>
</dbReference>
<sequence length="218" mass="24505">MRHGYTNRTDRQGNFVRKAYAGPDAELRQTTEHHALDALRGQFPVPLVTATCAGWLETRFVDGVHGQDLIDAGHARSVLSECGRVLRQLHALDPRQLDLAVTAGDVVQHGDFGPNNLLFDGDSGHVAAVLDWEFSGVGEAIMDIAWCEWIVRMHHPAAVAELSAFFAAYGAKPPWRLRQNAMARRCRWLEDFTNRWDPNGSAVALWQQRTRTVESWHE</sequence>
<organism evidence="2 3">
    <name type="scientific">Flexivirga alba</name>
    <dbReference type="NCBI Taxonomy" id="702742"/>
    <lineage>
        <taxon>Bacteria</taxon>
        <taxon>Bacillati</taxon>
        <taxon>Actinomycetota</taxon>
        <taxon>Actinomycetes</taxon>
        <taxon>Micrococcales</taxon>
        <taxon>Dermacoccaceae</taxon>
        <taxon>Flexivirga</taxon>
    </lineage>
</organism>